<sequence>MKKKFLGFVVARGRTRIWCYDEAAGEWNNDAEKASLYEKVGDAQETLKALENYRKTATIRELHKIDDHCLSVDEMTWDNMIKGLD</sequence>
<organism evidence="1 2">
    <name type="scientific">Enterobacter agglomerans</name>
    <name type="common">Erwinia herbicola</name>
    <name type="synonym">Pantoea agglomerans</name>
    <dbReference type="NCBI Taxonomy" id="549"/>
    <lineage>
        <taxon>Bacteria</taxon>
        <taxon>Pseudomonadati</taxon>
        <taxon>Pseudomonadota</taxon>
        <taxon>Gammaproteobacteria</taxon>
        <taxon>Enterobacterales</taxon>
        <taxon>Erwiniaceae</taxon>
        <taxon>Pantoea</taxon>
        <taxon>Pantoea agglomerans group</taxon>
    </lineage>
</organism>
<gene>
    <name evidence="1" type="ORF">GKC49_10540</name>
</gene>
<dbReference type="EMBL" id="WKLC01000383">
    <property type="protein sequence ID" value="MSE15546.1"/>
    <property type="molecule type" value="Genomic_DNA"/>
</dbReference>
<dbReference type="Proteomes" id="UP000461948">
    <property type="component" value="Unassembled WGS sequence"/>
</dbReference>
<proteinExistence type="predicted"/>
<reference evidence="1 2" key="1">
    <citation type="submission" date="2019-11" db="EMBL/GenBank/DDBJ databases">
        <title>Draft Genome Sequence of Plant Growth-Promoting Rhizosphere-Associated Bacteria.</title>
        <authorList>
            <person name="Vasilyev I.Y."/>
            <person name="Radchenko V."/>
            <person name="Ilnitskaya E.V."/>
        </authorList>
    </citation>
    <scope>NUCLEOTIDE SEQUENCE [LARGE SCALE GENOMIC DNA]</scope>
    <source>
        <strain evidence="1 2">VRA_MhP_f</strain>
    </source>
</reference>
<protein>
    <submittedName>
        <fullName evidence="1">Uncharacterized protein</fullName>
    </submittedName>
</protein>
<evidence type="ECO:0000313" key="1">
    <source>
        <dbReference type="EMBL" id="MSE15546.1"/>
    </source>
</evidence>
<evidence type="ECO:0000313" key="2">
    <source>
        <dbReference type="Proteomes" id="UP000461948"/>
    </source>
</evidence>
<comment type="caution">
    <text evidence="1">The sequence shown here is derived from an EMBL/GenBank/DDBJ whole genome shotgun (WGS) entry which is preliminary data.</text>
</comment>
<name>A0A7X2MM11_ENTAG</name>
<accession>A0A7X2MM11</accession>
<dbReference type="RefSeq" id="WP_033774102.1">
    <property type="nucleotide sequence ID" value="NZ_CP034471.1"/>
</dbReference>
<dbReference type="AlphaFoldDB" id="A0A7X2MM11"/>